<dbReference type="GO" id="GO:0019323">
    <property type="term" value="P:pentose catabolic process"/>
    <property type="evidence" value="ECO:0007669"/>
    <property type="project" value="TreeGrafter"/>
</dbReference>
<dbReference type="InterPro" id="IPR036409">
    <property type="entry name" value="Aldolase_II/adducin_N_sf"/>
</dbReference>
<dbReference type="InterPro" id="IPR001303">
    <property type="entry name" value="Aldolase_II/adducin_N"/>
</dbReference>
<dbReference type="SUPFAM" id="SSF53639">
    <property type="entry name" value="AraD/HMP-PK domain-like"/>
    <property type="match status" value="1"/>
</dbReference>
<organism evidence="4">
    <name type="scientific">uncultured Rubrobacteraceae bacterium</name>
    <dbReference type="NCBI Taxonomy" id="349277"/>
    <lineage>
        <taxon>Bacteria</taxon>
        <taxon>Bacillati</taxon>
        <taxon>Actinomycetota</taxon>
        <taxon>Rubrobacteria</taxon>
        <taxon>Rubrobacterales</taxon>
        <taxon>Rubrobacteraceae</taxon>
        <taxon>environmental samples</taxon>
    </lineage>
</organism>
<dbReference type="Gene3D" id="3.40.225.10">
    <property type="entry name" value="Class II aldolase/adducin N-terminal domain"/>
    <property type="match status" value="1"/>
</dbReference>
<dbReference type="AlphaFoldDB" id="A0A6J4RIW1"/>
<reference evidence="4" key="1">
    <citation type="submission" date="2020-02" db="EMBL/GenBank/DDBJ databases">
        <authorList>
            <person name="Meier V. D."/>
        </authorList>
    </citation>
    <scope>NUCLEOTIDE SEQUENCE</scope>
    <source>
        <strain evidence="4">AVDCRST_MAG05</strain>
    </source>
</reference>
<evidence type="ECO:0000259" key="3">
    <source>
        <dbReference type="SMART" id="SM01007"/>
    </source>
</evidence>
<dbReference type="EMBL" id="CADCVM010000075">
    <property type="protein sequence ID" value="CAA9472297.1"/>
    <property type="molecule type" value="Genomic_DNA"/>
</dbReference>
<dbReference type="Pfam" id="PF00596">
    <property type="entry name" value="Aldolase_II"/>
    <property type="match status" value="1"/>
</dbReference>
<dbReference type="SMART" id="SM01007">
    <property type="entry name" value="Aldolase_II"/>
    <property type="match status" value="1"/>
</dbReference>
<feature type="domain" description="Class II aldolase/adducin N-terminal" evidence="3">
    <location>
        <begin position="8"/>
        <end position="186"/>
    </location>
</feature>
<dbReference type="InterPro" id="IPR050197">
    <property type="entry name" value="Aldolase_class_II_sugar_metab"/>
</dbReference>
<keyword evidence="1" id="KW-0479">Metal-binding</keyword>
<name>A0A6J4RIW1_9ACTN</name>
<evidence type="ECO:0000256" key="2">
    <source>
        <dbReference type="ARBA" id="ARBA00023239"/>
    </source>
</evidence>
<dbReference type="PANTHER" id="PTHR22789">
    <property type="entry name" value="FUCULOSE PHOSPHATE ALDOLASE"/>
    <property type="match status" value="1"/>
</dbReference>
<evidence type="ECO:0000313" key="4">
    <source>
        <dbReference type="EMBL" id="CAA9472297.1"/>
    </source>
</evidence>
<dbReference type="GO" id="GO:0005829">
    <property type="term" value="C:cytosol"/>
    <property type="evidence" value="ECO:0007669"/>
    <property type="project" value="TreeGrafter"/>
</dbReference>
<accession>A0A6J4RIW1</accession>
<sequence>MKHHDLREEVARVAKRLIGSGLVTGTSGNVSARTPDGDILVTPSGIDYEALRPADVVLVDAGGRVREGDLEPSSETPMHTGVYRARAEVGAVVHTHSTYATTLACLGWSIPPVHYMLTTLSEDGLIPLAPYTTYGTEELAGYVSEALGESRNACLLQNHGTITVGENPEEAFSRTVVLEEMAEIYYKAALAGEPVLLSAGEVEEVAAKISGYGQTKPIPTENET</sequence>
<dbReference type="GO" id="GO:0046872">
    <property type="term" value="F:metal ion binding"/>
    <property type="evidence" value="ECO:0007669"/>
    <property type="project" value="UniProtKB-KW"/>
</dbReference>
<gene>
    <name evidence="4" type="ORF">AVDCRST_MAG05-647</name>
</gene>
<evidence type="ECO:0000256" key="1">
    <source>
        <dbReference type="ARBA" id="ARBA00022723"/>
    </source>
</evidence>
<dbReference type="PANTHER" id="PTHR22789:SF0">
    <property type="entry name" value="3-OXO-TETRONATE 4-PHOSPHATE DECARBOXYLASE-RELATED"/>
    <property type="match status" value="1"/>
</dbReference>
<protein>
    <submittedName>
        <fullName evidence="4">Ribulose-5-phosphate 4-epimerase and related epimerases and aldolases</fullName>
    </submittedName>
</protein>
<keyword evidence="2" id="KW-0456">Lyase</keyword>
<dbReference type="GO" id="GO:0016832">
    <property type="term" value="F:aldehyde-lyase activity"/>
    <property type="evidence" value="ECO:0007669"/>
    <property type="project" value="TreeGrafter"/>
</dbReference>
<proteinExistence type="predicted"/>